<proteinExistence type="predicted"/>
<sequence length="85" mass="8913">MEVLRAVVAQRLAAGQGELALGLRPGEAATSRVGGPLSITSLPMGHLRDALTRPYRMLGFFGRRVIIGPRLAGACHPGRDPALLG</sequence>
<comment type="caution">
    <text evidence="1">The sequence shown here is derived from an EMBL/GenBank/DDBJ whole genome shotgun (WGS) entry which is preliminary data.</text>
</comment>
<gene>
    <name evidence="1" type="ORF">Raf01_78290</name>
</gene>
<dbReference type="AlphaFoldDB" id="A0A8J3R0P6"/>
<protein>
    <submittedName>
        <fullName evidence="1">Uncharacterized protein</fullName>
    </submittedName>
</protein>
<dbReference type="RefSeq" id="WP_203923107.1">
    <property type="nucleotide sequence ID" value="NZ_BONZ01000083.1"/>
</dbReference>
<evidence type="ECO:0000313" key="2">
    <source>
        <dbReference type="Proteomes" id="UP000642748"/>
    </source>
</evidence>
<evidence type="ECO:0000313" key="1">
    <source>
        <dbReference type="EMBL" id="GIH19657.1"/>
    </source>
</evidence>
<accession>A0A8J3R0P6</accession>
<dbReference type="EMBL" id="BONZ01000083">
    <property type="protein sequence ID" value="GIH19657.1"/>
    <property type="molecule type" value="Genomic_DNA"/>
</dbReference>
<reference evidence="1" key="1">
    <citation type="submission" date="2021-01" db="EMBL/GenBank/DDBJ databases">
        <title>Whole genome shotgun sequence of Rugosimonospora africana NBRC 104875.</title>
        <authorList>
            <person name="Komaki H."/>
            <person name="Tamura T."/>
        </authorList>
    </citation>
    <scope>NUCLEOTIDE SEQUENCE</scope>
    <source>
        <strain evidence="1">NBRC 104875</strain>
    </source>
</reference>
<dbReference type="Proteomes" id="UP000642748">
    <property type="component" value="Unassembled WGS sequence"/>
</dbReference>
<keyword evidence="2" id="KW-1185">Reference proteome</keyword>
<name>A0A8J3R0P6_9ACTN</name>
<organism evidence="1 2">
    <name type="scientific">Rugosimonospora africana</name>
    <dbReference type="NCBI Taxonomy" id="556532"/>
    <lineage>
        <taxon>Bacteria</taxon>
        <taxon>Bacillati</taxon>
        <taxon>Actinomycetota</taxon>
        <taxon>Actinomycetes</taxon>
        <taxon>Micromonosporales</taxon>
        <taxon>Micromonosporaceae</taxon>
        <taxon>Rugosimonospora</taxon>
    </lineage>
</organism>